<evidence type="ECO:0000256" key="2">
    <source>
        <dbReference type="SAM" id="Phobius"/>
    </source>
</evidence>
<dbReference type="EMBL" id="BKCJ010002743">
    <property type="protein sequence ID" value="GEU50631.1"/>
    <property type="molecule type" value="Genomic_DNA"/>
</dbReference>
<reference evidence="3" key="1">
    <citation type="journal article" date="2019" name="Sci. Rep.">
        <title>Draft genome of Tanacetum cinerariifolium, the natural source of mosquito coil.</title>
        <authorList>
            <person name="Yamashiro T."/>
            <person name="Shiraishi A."/>
            <person name="Satake H."/>
            <person name="Nakayama K."/>
        </authorList>
    </citation>
    <scope>NUCLEOTIDE SEQUENCE</scope>
</reference>
<name>A0A6L2KMF6_TANCI</name>
<evidence type="ECO:0000313" key="3">
    <source>
        <dbReference type="EMBL" id="GEU50631.1"/>
    </source>
</evidence>
<keyword evidence="2" id="KW-0812">Transmembrane</keyword>
<organism evidence="3">
    <name type="scientific">Tanacetum cinerariifolium</name>
    <name type="common">Dalmatian daisy</name>
    <name type="synonym">Chrysanthemum cinerariifolium</name>
    <dbReference type="NCBI Taxonomy" id="118510"/>
    <lineage>
        <taxon>Eukaryota</taxon>
        <taxon>Viridiplantae</taxon>
        <taxon>Streptophyta</taxon>
        <taxon>Embryophyta</taxon>
        <taxon>Tracheophyta</taxon>
        <taxon>Spermatophyta</taxon>
        <taxon>Magnoliopsida</taxon>
        <taxon>eudicotyledons</taxon>
        <taxon>Gunneridae</taxon>
        <taxon>Pentapetalae</taxon>
        <taxon>asterids</taxon>
        <taxon>campanulids</taxon>
        <taxon>Asterales</taxon>
        <taxon>Asteraceae</taxon>
        <taxon>Asteroideae</taxon>
        <taxon>Anthemideae</taxon>
        <taxon>Anthemidinae</taxon>
        <taxon>Tanacetum</taxon>
    </lineage>
</organism>
<feature type="transmembrane region" description="Helical" evidence="2">
    <location>
        <begin position="661"/>
        <end position="684"/>
    </location>
</feature>
<accession>A0A6L2KMF6</accession>
<feature type="transmembrane region" description="Helical" evidence="2">
    <location>
        <begin position="628"/>
        <end position="654"/>
    </location>
</feature>
<feature type="coiled-coil region" evidence="1">
    <location>
        <begin position="376"/>
        <end position="403"/>
    </location>
</feature>
<comment type="caution">
    <text evidence="3">The sequence shown here is derived from an EMBL/GenBank/DDBJ whole genome shotgun (WGS) entry which is preliminary data.</text>
</comment>
<feature type="transmembrane region" description="Helical" evidence="2">
    <location>
        <begin position="696"/>
        <end position="717"/>
    </location>
</feature>
<dbReference type="AlphaFoldDB" id="A0A6L2KMF6"/>
<keyword evidence="2" id="KW-0472">Membrane</keyword>
<proteinExistence type="predicted"/>
<evidence type="ECO:0000256" key="1">
    <source>
        <dbReference type="SAM" id="Coils"/>
    </source>
</evidence>
<keyword evidence="1" id="KW-0175">Coiled coil</keyword>
<gene>
    <name evidence="3" type="ORF">Tci_022609</name>
</gene>
<protein>
    <submittedName>
        <fullName evidence="3">Uncharacterized protein</fullName>
    </submittedName>
</protein>
<keyword evidence="2" id="KW-1133">Transmembrane helix</keyword>
<sequence length="854" mass="94489">MTQATIQADQITTKSVQRISTGNKGKQIATGSQGKLETCYNYRGQGHIARECKEEKREKDSQWFKDKALLMEAKEKGVVLDAEAEAFLADVECTAHYDDSLAITTTTAFEANLTGTSTREGTCNDTDFHSKVESNKSLKTKSEKLKTDNKAREDSYHEELVWLRHANKVVTELLQSYGQLVQTVPMLSKRPTFASKDLHKTALENMKDSECLIISSPINCAKLNNLYDTFVPQKELTGEQAYWLPANEVSSNQSKPAQQFVRTRPAKSQVNSHLKTFKSCFLKFDEVVKFKIIPTCLTDGEWRFEHTKRCFVEQIIPFHEKLKTRVKGIEDNLFKEVSEYMKIFDELDKEYDQYICSVVLTPDNVVPISVEPCSNCDKEQTKNLELEAEISKLKEQLQGKDNIIGKLKAYINNMKDVSTCPSLSTLEIENTHLKEELTTIRIKNDSLRDENVSIKAHFQELYKFKAGSNSSVSSGATIPVKPKAIAFGLYAMTPKYVPPHKRINREAHIPSPRKETVNVVDLTNVPINLTTGIKFVLEARKSKSQSDKKTHKNFPARSQNVKRVEKSLRNLNKKNRVDSSLNDKRKITVVTLVEEQIPPARSCVMQCTLPTQGIRSIISTVSIRPEGFLPSILLFVVIVVAIVIVVVTVILVVVVVTVVRVVIVVVISRVVVFSPGGPVGLFYSDRLGVCIPPGQGIVGVSLGLVFLLELSVFAILASCASRAEAIPSTISFRMAARVMPGGGVVDLTGDEDPTNEDGDTKMGDSIGVSVSLGGEIFFGEKKSHESNIGDSDNTGDGDKIVDGAIEACSGGIGKITVVTLVEERMSPWHGNLPRLPIRSNIVCLDTNSIALEGT</sequence>